<evidence type="ECO:0000313" key="1">
    <source>
        <dbReference type="EMBL" id="KAI8536276.1"/>
    </source>
</evidence>
<dbReference type="EMBL" id="CM046397">
    <property type="protein sequence ID" value="KAI8536276.1"/>
    <property type="molecule type" value="Genomic_DNA"/>
</dbReference>
<comment type="caution">
    <text evidence="1">The sequence shown here is derived from an EMBL/GenBank/DDBJ whole genome shotgun (WGS) entry which is preliminary data.</text>
</comment>
<sequence length="458" mass="51264">MIISSDSNILNTSTVGLWSTFNTMKSKSAGRPRTMSEVLLNNKKSRMDNLNASPSQLSSHAPILQPPSQQVQPPSQPLHPPLQDTHVTRKRKVGRPRSQSQQQQVSTRDTTHPTFAQANMMSNSCDTGLTTSKSSGSKRGRGKSLGIKGCGSGNKLKVQFDVNNKPLEGEGNSLTGQLGIMVRNSYRVPQTFLNWKSVPNHIKEGIWKEVQDNLEFCPDEYESVCMDSCCRIYKDNKAKINADHYTPYMFPDADPNIAFRVPDFVDPDQWKELVEYWQIEELAANGESLDKMSVYLQTQKQDNPEVKEMMFPDTTSGHRTIRDQSIGGDTPTLERGHRTPTRSPGPIEQVSYAFCFMNPPLVHAPQPSLSHKSQGVNDSSSRDFTDNSTASSSRDIPDPPGFSRTSADQDDSTVSRQKKDAEANWNSQHIDFRSVIGFEVGQHMELIRARIFYYVDTA</sequence>
<dbReference type="Proteomes" id="UP001062846">
    <property type="component" value="Chromosome 10"/>
</dbReference>
<accession>A0ACC0M5I2</accession>
<reference evidence="1" key="1">
    <citation type="submission" date="2022-02" db="EMBL/GenBank/DDBJ databases">
        <title>Plant Genome Project.</title>
        <authorList>
            <person name="Zhang R.-G."/>
        </authorList>
    </citation>
    <scope>NUCLEOTIDE SEQUENCE</scope>
    <source>
        <strain evidence="1">AT1</strain>
    </source>
</reference>
<protein>
    <submittedName>
        <fullName evidence="1">Uncharacterized protein</fullName>
    </submittedName>
</protein>
<organism evidence="1 2">
    <name type="scientific">Rhododendron molle</name>
    <name type="common">Chinese azalea</name>
    <name type="synonym">Azalea mollis</name>
    <dbReference type="NCBI Taxonomy" id="49168"/>
    <lineage>
        <taxon>Eukaryota</taxon>
        <taxon>Viridiplantae</taxon>
        <taxon>Streptophyta</taxon>
        <taxon>Embryophyta</taxon>
        <taxon>Tracheophyta</taxon>
        <taxon>Spermatophyta</taxon>
        <taxon>Magnoliopsida</taxon>
        <taxon>eudicotyledons</taxon>
        <taxon>Gunneridae</taxon>
        <taxon>Pentapetalae</taxon>
        <taxon>asterids</taxon>
        <taxon>Ericales</taxon>
        <taxon>Ericaceae</taxon>
        <taxon>Ericoideae</taxon>
        <taxon>Rhodoreae</taxon>
        <taxon>Rhododendron</taxon>
    </lineage>
</organism>
<keyword evidence="2" id="KW-1185">Reference proteome</keyword>
<gene>
    <name evidence="1" type="ORF">RHMOL_Rhmol10G0244500</name>
</gene>
<proteinExistence type="predicted"/>
<name>A0ACC0M5I2_RHOML</name>
<evidence type="ECO:0000313" key="2">
    <source>
        <dbReference type="Proteomes" id="UP001062846"/>
    </source>
</evidence>